<evidence type="ECO:0000313" key="3">
    <source>
        <dbReference type="EMBL" id="KAG1808889.1"/>
    </source>
</evidence>
<name>A0A9P7E202_9AGAM</name>
<dbReference type="Proteomes" id="UP000807769">
    <property type="component" value="Unassembled WGS sequence"/>
</dbReference>
<dbReference type="OrthoDB" id="2668872at2759"/>
<organism evidence="3 4">
    <name type="scientific">Suillus subaureus</name>
    <dbReference type="NCBI Taxonomy" id="48587"/>
    <lineage>
        <taxon>Eukaryota</taxon>
        <taxon>Fungi</taxon>
        <taxon>Dikarya</taxon>
        <taxon>Basidiomycota</taxon>
        <taxon>Agaricomycotina</taxon>
        <taxon>Agaricomycetes</taxon>
        <taxon>Agaricomycetidae</taxon>
        <taxon>Boletales</taxon>
        <taxon>Suillineae</taxon>
        <taxon>Suillaceae</taxon>
        <taxon>Suillus</taxon>
    </lineage>
</organism>
<keyword evidence="2" id="KW-0472">Membrane</keyword>
<evidence type="ECO:0000313" key="4">
    <source>
        <dbReference type="Proteomes" id="UP000807769"/>
    </source>
</evidence>
<feature type="region of interest" description="Disordered" evidence="1">
    <location>
        <begin position="1"/>
        <end position="29"/>
    </location>
</feature>
<keyword evidence="2" id="KW-1133">Transmembrane helix</keyword>
<sequence length="400" mass="45042">MADLMQWQGAPGTNAGDGHTINPKTSSSRKKKKIAIVMVMAMVKMTMVMNNKIIMMMMMTMMTTTTTMVQEQEEGTVVGLQLQHPLLYKVQEAGEVQEVQEAGEMQEAGEVQEVGEVGEMLMMQWMLTAMLLYLLEIYMLFVVKARSLKPEYLVVAEGAYLTGQNFACHPLAFHTIALKHDAYTECLLQTQLEEEFVPWKNMLCCTSIELLTGAACLRNVRACVHNALAFVKAKPKADFLVLMDTHSDYDNGKLVHSVDKHGNAWTQDASEVLHHHLGPELWKQSLDMAGTKGLILLACGPMFMKPLHFEKIKSLVSSKCLQFIIGFTAHLVQPSMVMPFMLWVIIQVYIHHLPVEQEIAHWSLLSHTPMVLICWNQDKHLISQKYIVSTLSGNVWGLPP</sequence>
<evidence type="ECO:0000256" key="1">
    <source>
        <dbReference type="SAM" id="MobiDB-lite"/>
    </source>
</evidence>
<dbReference type="AlphaFoldDB" id="A0A9P7E202"/>
<feature type="transmembrane region" description="Helical" evidence="2">
    <location>
        <begin position="321"/>
        <end position="346"/>
    </location>
</feature>
<keyword evidence="2" id="KW-0812">Transmembrane</keyword>
<gene>
    <name evidence="3" type="ORF">BJ212DRAFT_1302790</name>
</gene>
<evidence type="ECO:0000256" key="2">
    <source>
        <dbReference type="SAM" id="Phobius"/>
    </source>
</evidence>
<comment type="caution">
    <text evidence="3">The sequence shown here is derived from an EMBL/GenBank/DDBJ whole genome shotgun (WGS) entry which is preliminary data.</text>
</comment>
<dbReference type="GeneID" id="64627339"/>
<reference evidence="3" key="1">
    <citation type="journal article" date="2020" name="New Phytol.">
        <title>Comparative genomics reveals dynamic genome evolution in host specialist ectomycorrhizal fungi.</title>
        <authorList>
            <person name="Lofgren L.A."/>
            <person name="Nguyen N.H."/>
            <person name="Vilgalys R."/>
            <person name="Ruytinx J."/>
            <person name="Liao H.L."/>
            <person name="Branco S."/>
            <person name="Kuo A."/>
            <person name="LaButti K."/>
            <person name="Lipzen A."/>
            <person name="Andreopoulos W."/>
            <person name="Pangilinan J."/>
            <person name="Riley R."/>
            <person name="Hundley H."/>
            <person name="Na H."/>
            <person name="Barry K."/>
            <person name="Grigoriev I.V."/>
            <person name="Stajich J.E."/>
            <person name="Kennedy P.G."/>
        </authorList>
    </citation>
    <scope>NUCLEOTIDE SEQUENCE</scope>
    <source>
        <strain evidence="3">MN1</strain>
    </source>
</reference>
<feature type="transmembrane region" description="Helical" evidence="2">
    <location>
        <begin position="122"/>
        <end position="143"/>
    </location>
</feature>
<accession>A0A9P7E202</accession>
<dbReference type="RefSeq" id="XP_041188881.1">
    <property type="nucleotide sequence ID" value="XM_041333322.1"/>
</dbReference>
<proteinExistence type="predicted"/>
<feature type="transmembrane region" description="Helical" evidence="2">
    <location>
        <begin position="34"/>
        <end position="54"/>
    </location>
</feature>
<keyword evidence="4" id="KW-1185">Reference proteome</keyword>
<dbReference type="EMBL" id="JABBWG010000036">
    <property type="protein sequence ID" value="KAG1808889.1"/>
    <property type="molecule type" value="Genomic_DNA"/>
</dbReference>
<protein>
    <submittedName>
        <fullName evidence="3">Uncharacterized protein</fullName>
    </submittedName>
</protein>